<sequence length="308" mass="31080">MRTLTATAAAALAAAALTGCGNVSVGRHQQERSYSAPAGTAGLKIRTDGHRVEVTASDSPGIRITERLRWSNGKNKPKARHVSEGSTLALSSSCGRNVMGFSACGVSYRVQVPRSTPVQVDSRDGTIEVSGLAGTVRLRSGSGAVRATDLRGATVSISADDGSVRATGRAATADLRSGSGAVTAAGLTADRLKARASDGNVEVSGRVGAADLGTGSGSITLDGLAADRITARTDDGAITMRLDSPPANVRAVAGSGPIRLRLPGGEGYAVAMSAGGGKRIDPAVRQDSRSARHIDLRAGDGAITVAPN</sequence>
<keyword evidence="3" id="KW-1185">Reference proteome</keyword>
<protein>
    <submittedName>
        <fullName evidence="2">DUF4097 and DUF4098 domain-containing protein YvlB</fullName>
    </submittedName>
</protein>
<proteinExistence type="predicted"/>
<accession>A0A7X0G0Z2</accession>
<evidence type="ECO:0000259" key="1">
    <source>
        <dbReference type="Pfam" id="PF13349"/>
    </source>
</evidence>
<dbReference type="RefSeq" id="WP_185027622.1">
    <property type="nucleotide sequence ID" value="NZ_JACHMQ010000001.1"/>
</dbReference>
<organism evidence="2 3">
    <name type="scientific">Actinomadura coerulea</name>
    <dbReference type="NCBI Taxonomy" id="46159"/>
    <lineage>
        <taxon>Bacteria</taxon>
        <taxon>Bacillati</taxon>
        <taxon>Actinomycetota</taxon>
        <taxon>Actinomycetes</taxon>
        <taxon>Streptosporangiales</taxon>
        <taxon>Thermomonosporaceae</taxon>
        <taxon>Actinomadura</taxon>
    </lineage>
</organism>
<gene>
    <name evidence="2" type="ORF">BKA00_004270</name>
</gene>
<reference evidence="2 3" key="1">
    <citation type="submission" date="2020-08" db="EMBL/GenBank/DDBJ databases">
        <title>Sequencing the genomes of 1000 actinobacteria strains.</title>
        <authorList>
            <person name="Klenk H.-P."/>
        </authorList>
    </citation>
    <scope>NUCLEOTIDE SEQUENCE [LARGE SCALE GENOMIC DNA]</scope>
    <source>
        <strain evidence="2 3">DSM 43675</strain>
    </source>
</reference>
<dbReference type="PANTHER" id="PTHR34094">
    <property type="match status" value="1"/>
</dbReference>
<dbReference type="Gene3D" id="2.160.20.120">
    <property type="match status" value="1"/>
</dbReference>
<dbReference type="AlphaFoldDB" id="A0A7X0G0Z2"/>
<name>A0A7X0G0Z2_9ACTN</name>
<feature type="domain" description="DUF4097" evidence="1">
    <location>
        <begin position="43"/>
        <end position="204"/>
    </location>
</feature>
<dbReference type="PANTHER" id="PTHR34094:SF1">
    <property type="entry name" value="PROTEIN FAM185A"/>
    <property type="match status" value="1"/>
</dbReference>
<evidence type="ECO:0000313" key="3">
    <source>
        <dbReference type="Proteomes" id="UP000546324"/>
    </source>
</evidence>
<dbReference type="Proteomes" id="UP000546324">
    <property type="component" value="Unassembled WGS sequence"/>
</dbReference>
<dbReference type="PROSITE" id="PS51257">
    <property type="entry name" value="PROKAR_LIPOPROTEIN"/>
    <property type="match status" value="1"/>
</dbReference>
<comment type="caution">
    <text evidence="2">The sequence shown here is derived from an EMBL/GenBank/DDBJ whole genome shotgun (WGS) entry which is preliminary data.</text>
</comment>
<evidence type="ECO:0000313" key="2">
    <source>
        <dbReference type="EMBL" id="MBB6397356.1"/>
    </source>
</evidence>
<dbReference type="InterPro" id="IPR025164">
    <property type="entry name" value="Toastrack_DUF4097"/>
</dbReference>
<dbReference type="Pfam" id="PF13349">
    <property type="entry name" value="DUF4097"/>
    <property type="match status" value="1"/>
</dbReference>
<dbReference type="EMBL" id="JACHMQ010000001">
    <property type="protein sequence ID" value="MBB6397356.1"/>
    <property type="molecule type" value="Genomic_DNA"/>
</dbReference>